<accession>A0ABW9WPH2</accession>
<dbReference type="EMBL" id="WWCS01000024">
    <property type="protein sequence ID" value="MYN42735.1"/>
    <property type="molecule type" value="Genomic_DNA"/>
</dbReference>
<sequence>MYSLLLVITLLANPPQGAPAKFLETASVFGTNSKADCERLIPYAVSYWTRMYAEKGQYVSVVPTCVGSDGPRP</sequence>
<gene>
    <name evidence="1" type="ORF">GTP55_25660</name>
</gene>
<organism evidence="1 2">
    <name type="scientific">Duganella margarita</name>
    <dbReference type="NCBI Taxonomy" id="2692170"/>
    <lineage>
        <taxon>Bacteria</taxon>
        <taxon>Pseudomonadati</taxon>
        <taxon>Pseudomonadota</taxon>
        <taxon>Betaproteobacteria</taxon>
        <taxon>Burkholderiales</taxon>
        <taxon>Oxalobacteraceae</taxon>
        <taxon>Telluria group</taxon>
        <taxon>Duganella</taxon>
    </lineage>
</organism>
<proteinExistence type="predicted"/>
<dbReference type="Proteomes" id="UP000466332">
    <property type="component" value="Unassembled WGS sequence"/>
</dbReference>
<dbReference type="RefSeq" id="WP_161047620.1">
    <property type="nucleotide sequence ID" value="NZ_WWCS01000024.1"/>
</dbReference>
<evidence type="ECO:0000313" key="1">
    <source>
        <dbReference type="EMBL" id="MYN42735.1"/>
    </source>
</evidence>
<protein>
    <recommendedName>
        <fullName evidence="3">Secreted protein</fullName>
    </recommendedName>
</protein>
<keyword evidence="2" id="KW-1185">Reference proteome</keyword>
<evidence type="ECO:0000313" key="2">
    <source>
        <dbReference type="Proteomes" id="UP000466332"/>
    </source>
</evidence>
<evidence type="ECO:0008006" key="3">
    <source>
        <dbReference type="Google" id="ProtNLM"/>
    </source>
</evidence>
<comment type="caution">
    <text evidence="1">The sequence shown here is derived from an EMBL/GenBank/DDBJ whole genome shotgun (WGS) entry which is preliminary data.</text>
</comment>
<reference evidence="1 2" key="1">
    <citation type="submission" date="2019-12" db="EMBL/GenBank/DDBJ databases">
        <title>Novel species isolated from a subtropical stream in China.</title>
        <authorList>
            <person name="Lu H."/>
        </authorList>
    </citation>
    <scope>NUCLEOTIDE SEQUENCE [LARGE SCALE GENOMIC DNA]</scope>
    <source>
        <strain evidence="1 2">FT109W</strain>
    </source>
</reference>
<name>A0ABW9WPH2_9BURK</name>